<dbReference type="PANTHER" id="PTHR43133:SF8">
    <property type="entry name" value="RNA POLYMERASE SIGMA FACTOR HI_1459-RELATED"/>
    <property type="match status" value="1"/>
</dbReference>
<dbReference type="CDD" id="cd06171">
    <property type="entry name" value="Sigma70_r4"/>
    <property type="match status" value="1"/>
</dbReference>
<feature type="domain" description="RNA polymerase sigma factor 70 region 4 type 2" evidence="7">
    <location>
        <begin position="111"/>
        <end position="161"/>
    </location>
</feature>
<dbReference type="AlphaFoldDB" id="A0A9D2M5W9"/>
<dbReference type="InterPro" id="IPR013324">
    <property type="entry name" value="RNA_pol_sigma_r3/r4-like"/>
</dbReference>
<gene>
    <name evidence="8" type="ORF">H9945_00650</name>
</gene>
<feature type="domain" description="RNA polymerase sigma-70 region 2" evidence="6">
    <location>
        <begin position="21"/>
        <end position="85"/>
    </location>
</feature>
<evidence type="ECO:0000313" key="8">
    <source>
        <dbReference type="EMBL" id="HJB40988.1"/>
    </source>
</evidence>
<dbReference type="EMBL" id="DWYG01000008">
    <property type="protein sequence ID" value="HJB40988.1"/>
    <property type="molecule type" value="Genomic_DNA"/>
</dbReference>
<keyword evidence="5" id="KW-0804">Transcription</keyword>
<organism evidence="8 9">
    <name type="scientific">Candidatus Gemmiger avicola</name>
    <dbReference type="NCBI Taxonomy" id="2838605"/>
    <lineage>
        <taxon>Bacteria</taxon>
        <taxon>Bacillati</taxon>
        <taxon>Bacillota</taxon>
        <taxon>Clostridia</taxon>
        <taxon>Eubacteriales</taxon>
        <taxon>Gemmiger</taxon>
    </lineage>
</organism>
<dbReference type="Gene3D" id="1.10.10.10">
    <property type="entry name" value="Winged helix-like DNA-binding domain superfamily/Winged helix DNA-binding domain"/>
    <property type="match status" value="1"/>
</dbReference>
<dbReference type="InterPro" id="IPR039425">
    <property type="entry name" value="RNA_pol_sigma-70-like"/>
</dbReference>
<sequence>MTDAQLVRRMQAGDRAAADALIERYYAAILRYCARHAPDAATAEDLTQEVFLRLCSRLDAYRETGQFRAYLYRIAYNLCVDAARRPAPFPLPDTLPDAADPFAAIEAADEASRLLAKLPPAQREVLLLHCGEGLRFREIAAITGLPLRTVQSRVRAALKTLREVLP</sequence>
<dbReference type="SUPFAM" id="SSF88946">
    <property type="entry name" value="Sigma2 domain of RNA polymerase sigma factors"/>
    <property type="match status" value="1"/>
</dbReference>
<evidence type="ECO:0000313" key="9">
    <source>
        <dbReference type="Proteomes" id="UP000886803"/>
    </source>
</evidence>
<evidence type="ECO:0000256" key="3">
    <source>
        <dbReference type="ARBA" id="ARBA00023082"/>
    </source>
</evidence>
<keyword evidence="2" id="KW-0805">Transcription regulation</keyword>
<keyword evidence="4" id="KW-0238">DNA-binding</keyword>
<name>A0A9D2M5W9_9FIRM</name>
<keyword evidence="3" id="KW-0731">Sigma factor</keyword>
<comment type="similarity">
    <text evidence="1">Belongs to the sigma-70 factor family. ECF subfamily.</text>
</comment>
<dbReference type="GO" id="GO:0006352">
    <property type="term" value="P:DNA-templated transcription initiation"/>
    <property type="evidence" value="ECO:0007669"/>
    <property type="project" value="InterPro"/>
</dbReference>
<dbReference type="PANTHER" id="PTHR43133">
    <property type="entry name" value="RNA POLYMERASE ECF-TYPE SIGMA FACTO"/>
    <property type="match status" value="1"/>
</dbReference>
<dbReference type="Pfam" id="PF08281">
    <property type="entry name" value="Sigma70_r4_2"/>
    <property type="match status" value="1"/>
</dbReference>
<evidence type="ECO:0000256" key="5">
    <source>
        <dbReference type="ARBA" id="ARBA00023163"/>
    </source>
</evidence>
<dbReference type="Pfam" id="PF04542">
    <property type="entry name" value="Sigma70_r2"/>
    <property type="match status" value="1"/>
</dbReference>
<protein>
    <submittedName>
        <fullName evidence="8">Sigma-70 family RNA polymerase sigma factor</fullName>
    </submittedName>
</protein>
<proteinExistence type="inferred from homology"/>
<evidence type="ECO:0000256" key="4">
    <source>
        <dbReference type="ARBA" id="ARBA00023125"/>
    </source>
</evidence>
<evidence type="ECO:0000259" key="6">
    <source>
        <dbReference type="Pfam" id="PF04542"/>
    </source>
</evidence>
<dbReference type="Gene3D" id="1.10.1740.10">
    <property type="match status" value="1"/>
</dbReference>
<reference evidence="8" key="1">
    <citation type="journal article" date="2021" name="PeerJ">
        <title>Extensive microbial diversity within the chicken gut microbiome revealed by metagenomics and culture.</title>
        <authorList>
            <person name="Gilroy R."/>
            <person name="Ravi A."/>
            <person name="Getino M."/>
            <person name="Pursley I."/>
            <person name="Horton D.L."/>
            <person name="Alikhan N.F."/>
            <person name="Baker D."/>
            <person name="Gharbi K."/>
            <person name="Hall N."/>
            <person name="Watson M."/>
            <person name="Adriaenssens E.M."/>
            <person name="Foster-Nyarko E."/>
            <person name="Jarju S."/>
            <person name="Secka A."/>
            <person name="Antonio M."/>
            <person name="Oren A."/>
            <person name="Chaudhuri R.R."/>
            <person name="La Ragione R."/>
            <person name="Hildebrand F."/>
            <person name="Pallen M.J."/>
        </authorList>
    </citation>
    <scope>NUCLEOTIDE SEQUENCE</scope>
    <source>
        <strain evidence="8">ChiBcec8-13705</strain>
    </source>
</reference>
<evidence type="ECO:0000256" key="1">
    <source>
        <dbReference type="ARBA" id="ARBA00010641"/>
    </source>
</evidence>
<dbReference type="InterPro" id="IPR007627">
    <property type="entry name" value="RNA_pol_sigma70_r2"/>
</dbReference>
<dbReference type="GO" id="GO:0016987">
    <property type="term" value="F:sigma factor activity"/>
    <property type="evidence" value="ECO:0007669"/>
    <property type="project" value="UniProtKB-KW"/>
</dbReference>
<dbReference type="GO" id="GO:0003677">
    <property type="term" value="F:DNA binding"/>
    <property type="evidence" value="ECO:0007669"/>
    <property type="project" value="UniProtKB-KW"/>
</dbReference>
<dbReference type="InterPro" id="IPR013249">
    <property type="entry name" value="RNA_pol_sigma70_r4_t2"/>
</dbReference>
<dbReference type="Proteomes" id="UP000886803">
    <property type="component" value="Unassembled WGS sequence"/>
</dbReference>
<evidence type="ECO:0000256" key="2">
    <source>
        <dbReference type="ARBA" id="ARBA00023015"/>
    </source>
</evidence>
<reference evidence="8" key="2">
    <citation type="submission" date="2021-04" db="EMBL/GenBank/DDBJ databases">
        <authorList>
            <person name="Gilroy R."/>
        </authorList>
    </citation>
    <scope>NUCLEOTIDE SEQUENCE</scope>
    <source>
        <strain evidence="8">ChiBcec8-13705</strain>
    </source>
</reference>
<evidence type="ECO:0000259" key="7">
    <source>
        <dbReference type="Pfam" id="PF08281"/>
    </source>
</evidence>
<dbReference type="InterPro" id="IPR013325">
    <property type="entry name" value="RNA_pol_sigma_r2"/>
</dbReference>
<comment type="caution">
    <text evidence="8">The sequence shown here is derived from an EMBL/GenBank/DDBJ whole genome shotgun (WGS) entry which is preliminary data.</text>
</comment>
<dbReference type="NCBIfam" id="TIGR02937">
    <property type="entry name" value="sigma70-ECF"/>
    <property type="match status" value="1"/>
</dbReference>
<accession>A0A9D2M5W9</accession>
<dbReference type="SUPFAM" id="SSF88659">
    <property type="entry name" value="Sigma3 and sigma4 domains of RNA polymerase sigma factors"/>
    <property type="match status" value="1"/>
</dbReference>
<dbReference type="InterPro" id="IPR014284">
    <property type="entry name" value="RNA_pol_sigma-70_dom"/>
</dbReference>
<dbReference type="InterPro" id="IPR036388">
    <property type="entry name" value="WH-like_DNA-bd_sf"/>
</dbReference>